<feature type="compositionally biased region" description="Low complexity" evidence="1">
    <location>
        <begin position="370"/>
        <end position="379"/>
    </location>
</feature>
<dbReference type="EMBL" id="CAKKTJ010000319">
    <property type="protein sequence ID" value="CAH0479636.1"/>
    <property type="molecule type" value="Genomic_DNA"/>
</dbReference>
<feature type="region of interest" description="Disordered" evidence="1">
    <location>
        <begin position="360"/>
        <end position="383"/>
    </location>
</feature>
<feature type="region of interest" description="Disordered" evidence="1">
    <location>
        <begin position="301"/>
        <end position="326"/>
    </location>
</feature>
<evidence type="ECO:0000313" key="4">
    <source>
        <dbReference type="Proteomes" id="UP001160483"/>
    </source>
</evidence>
<feature type="compositionally biased region" description="Low complexity" evidence="1">
    <location>
        <begin position="414"/>
        <end position="425"/>
    </location>
</feature>
<dbReference type="AlphaFoldDB" id="A0AAU9L4F9"/>
<sequence>MNWMTSGRHRALYSQRGRRRQMHFPSQVQRERIKPTSPPESSYPVRNARDSSTPWYIVSVGDENESQDIRVLTLERKGAMNDTEITAQDKANEANLATKDCTSEDAVRSSPSRTRSCGQNEQDVHDGRNESKCIFTPVKKARKYEVPLDAVLRIREARSERPPSSIASGVDMLFFNDGEELPLKTRGQHVKHASMDPGSSETRKRSSFSQQFNGNGTQDCLRDMHQLQLQQGGIDEDFDNKGVFNRQGCDDEQQFFDSVHDQPAFFDDTSETSSREFQRWKVDSNSYADFGPVLPFDRKDSTSFMSTSERREKVHGTPPSSPVDVSPLSFRMSRAEVLQSQLSTTAHNATHDPVKHEMTCTSVLHPSPSPSTSASSQGSIVLDRPPLGWQKKMMLSVREDETEQPEHGLGRQDSLSTETSTSSPTKVVGQNQNNRGPQRLPFKSSPSPISSTGSDSENSLLSAVVPANAKEHIMAAAASQQLSPHSRMWCQRPAKTKLGKRNSADDVFSGKSMTFQQAWVMSSRTKTILDAVSSLNDPSMENATEEPKTKYQEMESVAVYMYTLVQCYKIDESFRADRPKLPVVEHAYLRCKASSPPASITRTNQSACRREIIISPKHAD</sequence>
<proteinExistence type="predicted"/>
<accession>A0AAU9L4F9</accession>
<feature type="compositionally biased region" description="Polar residues" evidence="1">
    <location>
        <begin position="109"/>
        <end position="121"/>
    </location>
</feature>
<feature type="region of interest" description="Disordered" evidence="1">
    <location>
        <begin position="184"/>
        <end position="217"/>
    </location>
</feature>
<feature type="region of interest" description="Disordered" evidence="1">
    <location>
        <begin position="1"/>
        <end position="48"/>
    </location>
</feature>
<feature type="region of interest" description="Disordered" evidence="1">
    <location>
        <begin position="397"/>
        <end position="458"/>
    </location>
</feature>
<feature type="compositionally biased region" description="Low complexity" evidence="1">
    <location>
        <begin position="441"/>
        <end position="456"/>
    </location>
</feature>
<gene>
    <name evidence="2" type="ORF">PBS003_LOCUS6271</name>
    <name evidence="3" type="ORF">PBS003_LOCUS6275</name>
</gene>
<protein>
    <submittedName>
        <fullName evidence="3">Uncharacterized protein</fullName>
    </submittedName>
</protein>
<comment type="caution">
    <text evidence="3">The sequence shown here is derived from an EMBL/GenBank/DDBJ whole genome shotgun (WGS) entry which is preliminary data.</text>
</comment>
<feature type="compositionally biased region" description="Basic residues" evidence="1">
    <location>
        <begin position="7"/>
        <end position="22"/>
    </location>
</feature>
<evidence type="ECO:0000256" key="1">
    <source>
        <dbReference type="SAM" id="MobiDB-lite"/>
    </source>
</evidence>
<organism evidence="3 4">
    <name type="scientific">Peronospora belbahrii</name>
    <dbReference type="NCBI Taxonomy" id="622444"/>
    <lineage>
        <taxon>Eukaryota</taxon>
        <taxon>Sar</taxon>
        <taxon>Stramenopiles</taxon>
        <taxon>Oomycota</taxon>
        <taxon>Peronosporomycetes</taxon>
        <taxon>Peronosporales</taxon>
        <taxon>Peronosporaceae</taxon>
        <taxon>Peronospora</taxon>
    </lineage>
</organism>
<feature type="region of interest" description="Disordered" evidence="1">
    <location>
        <begin position="106"/>
        <end position="128"/>
    </location>
</feature>
<name>A0AAU9L4F9_9STRA</name>
<dbReference type="Proteomes" id="UP001160483">
    <property type="component" value="Unassembled WGS sequence"/>
</dbReference>
<dbReference type="EMBL" id="CAKKTJ010000319">
    <property type="protein sequence ID" value="CAH0479640.1"/>
    <property type="molecule type" value="Genomic_DNA"/>
</dbReference>
<reference evidence="3" key="1">
    <citation type="submission" date="2021-11" db="EMBL/GenBank/DDBJ databases">
        <authorList>
            <person name="Islam A."/>
            <person name="Islam S."/>
            <person name="Flora M.S."/>
            <person name="Rahman M."/>
            <person name="Ziaur R.M."/>
            <person name="Epstein J.H."/>
            <person name="Hassan M."/>
            <person name="Klassen M."/>
            <person name="Woodard K."/>
            <person name="Webb A."/>
            <person name="Webby R.J."/>
            <person name="El Zowalaty M.E."/>
        </authorList>
    </citation>
    <scope>NUCLEOTIDE SEQUENCE</scope>
    <source>
        <strain evidence="3">Pbs3</strain>
    </source>
</reference>
<feature type="compositionally biased region" description="Polar residues" evidence="1">
    <location>
        <begin position="207"/>
        <end position="217"/>
    </location>
</feature>
<evidence type="ECO:0000313" key="3">
    <source>
        <dbReference type="EMBL" id="CAH0479640.1"/>
    </source>
</evidence>
<evidence type="ECO:0000313" key="2">
    <source>
        <dbReference type="EMBL" id="CAH0479636.1"/>
    </source>
</evidence>